<feature type="region of interest" description="Disordered" evidence="2">
    <location>
        <begin position="450"/>
        <end position="479"/>
    </location>
</feature>
<dbReference type="PANTHER" id="PTHR43747">
    <property type="entry name" value="FAD-BINDING PROTEIN"/>
    <property type="match status" value="1"/>
</dbReference>
<accession>A0AA35RLJ3</accession>
<keyword evidence="4" id="KW-1185">Reference proteome</keyword>
<dbReference type="GO" id="GO:0004497">
    <property type="term" value="F:monooxygenase activity"/>
    <property type="evidence" value="ECO:0007669"/>
    <property type="project" value="InterPro"/>
</dbReference>
<feature type="compositionally biased region" description="Basic and acidic residues" evidence="2">
    <location>
        <begin position="453"/>
        <end position="468"/>
    </location>
</feature>
<comment type="caution">
    <text evidence="3">The sequence shown here is derived from an EMBL/GenBank/DDBJ whole genome shotgun (WGS) entry which is preliminary data.</text>
</comment>
<dbReference type="Proteomes" id="UP001174909">
    <property type="component" value="Unassembled WGS sequence"/>
</dbReference>
<dbReference type="SUPFAM" id="SSF51905">
    <property type="entry name" value="FAD/NAD(P)-binding domain"/>
    <property type="match status" value="1"/>
</dbReference>
<dbReference type="InterPro" id="IPR006905">
    <property type="entry name" value="Flavin_halogenase"/>
</dbReference>
<evidence type="ECO:0000313" key="4">
    <source>
        <dbReference type="Proteomes" id="UP001174909"/>
    </source>
</evidence>
<dbReference type="Pfam" id="PF04820">
    <property type="entry name" value="Trp_halogenase"/>
    <property type="match status" value="2"/>
</dbReference>
<proteinExistence type="inferred from homology"/>
<dbReference type="EMBL" id="CASHTH010001224">
    <property type="protein sequence ID" value="CAI8012918.1"/>
    <property type="molecule type" value="Genomic_DNA"/>
</dbReference>
<feature type="region of interest" description="Disordered" evidence="2">
    <location>
        <begin position="140"/>
        <end position="167"/>
    </location>
</feature>
<dbReference type="AlphaFoldDB" id="A0AA35RLJ3"/>
<dbReference type="PRINTS" id="PR00420">
    <property type="entry name" value="RNGMNOXGNASE"/>
</dbReference>
<dbReference type="InterPro" id="IPR036188">
    <property type="entry name" value="FAD/NAD-bd_sf"/>
</dbReference>
<gene>
    <name evidence="3" type="ORF">GBAR_LOCUS8235</name>
</gene>
<protein>
    <submittedName>
        <fullName evidence="3">Tryptophan 2-halogenase</fullName>
    </submittedName>
</protein>
<sequence>MTGYLRADIVVIGGGPAGSAAATMLARQGWQVVLLEREQFPRDHVGESLLPASIPILEELGVLSAVEAQGFLKKLGATMVWGRDKEPWSWFFGETNLRYPHSYQVWRPTFDQLLLDNAAASGVEVRQGWRATEVLFDQDSAASQTRHSGEGRNPAIPNDQQPPDKRTVTGVRCVDSVGHEQVINARFLVDASGQNGLLGRQLGLRRWDESFRNLAVYAYYEGAERLPPPADSNIFIESYTHGWLWTIPLHTGLSSVGAVVDQKVGETLVQDLGLERFLDEQLGLAPYTATMLSNARRVSGPFIVKDWSYACDNMAGDGYVLAGDAACFIDPLFSSGVHLALMSGVLAAAYATTALRSPDMAPAAAQVYQELYMKEYHHFREMVRLFYSSNRTVESYFWEARRILEGDQASESGLSARASFIQAVAGQTPQGYERMVLERGAAPTEFASSVRAVESDRARRQAQMDEHLQPQSGQPPAILSAAPQLRPGVQVQRKPVVGDGAFDWGYVLITESHPEGLPCSNLVARLAAMLDGKTTVADLLNTLAAEVDPSQQQQLFSSILTTLQILYVDGTIENLVF</sequence>
<dbReference type="Gene3D" id="3.50.50.60">
    <property type="entry name" value="FAD/NAD(P)-binding domain"/>
    <property type="match status" value="1"/>
</dbReference>
<comment type="similarity">
    <text evidence="1">Belongs to the flavin-dependent halogenase family.</text>
</comment>
<dbReference type="PANTHER" id="PTHR43747:SF1">
    <property type="entry name" value="SLR1998 PROTEIN"/>
    <property type="match status" value="1"/>
</dbReference>
<evidence type="ECO:0000256" key="2">
    <source>
        <dbReference type="SAM" id="MobiDB-lite"/>
    </source>
</evidence>
<evidence type="ECO:0000313" key="3">
    <source>
        <dbReference type="EMBL" id="CAI8012918.1"/>
    </source>
</evidence>
<dbReference type="InterPro" id="IPR050816">
    <property type="entry name" value="Flavin-dep_Halogenase_NPB"/>
</dbReference>
<name>A0AA35RLJ3_GEOBA</name>
<organism evidence="3 4">
    <name type="scientific">Geodia barretti</name>
    <name type="common">Barrett's horny sponge</name>
    <dbReference type="NCBI Taxonomy" id="519541"/>
    <lineage>
        <taxon>Eukaryota</taxon>
        <taxon>Metazoa</taxon>
        <taxon>Porifera</taxon>
        <taxon>Demospongiae</taxon>
        <taxon>Heteroscleromorpha</taxon>
        <taxon>Tetractinellida</taxon>
        <taxon>Astrophorina</taxon>
        <taxon>Geodiidae</taxon>
        <taxon>Geodia</taxon>
    </lineage>
</organism>
<evidence type="ECO:0000256" key="1">
    <source>
        <dbReference type="ARBA" id="ARBA00005706"/>
    </source>
</evidence>
<reference evidence="3" key="1">
    <citation type="submission" date="2023-03" db="EMBL/GenBank/DDBJ databases">
        <authorList>
            <person name="Steffen K."/>
            <person name="Cardenas P."/>
        </authorList>
    </citation>
    <scope>NUCLEOTIDE SEQUENCE</scope>
</reference>